<feature type="domain" description="DUF1508" evidence="2">
    <location>
        <begin position="61"/>
        <end position="108"/>
    </location>
</feature>
<reference evidence="3" key="2">
    <citation type="submission" date="2020-09" db="EMBL/GenBank/DDBJ databases">
        <authorList>
            <person name="Sun Q."/>
            <person name="Zhou Y."/>
        </authorList>
    </citation>
    <scope>NUCLEOTIDE SEQUENCE</scope>
    <source>
        <strain evidence="3">CGMCC 1.12181</strain>
    </source>
</reference>
<name>A0A917CYE3_9GAMM</name>
<protein>
    <submittedName>
        <fullName evidence="3">UPF0339 protein</fullName>
    </submittedName>
</protein>
<proteinExistence type="inferred from homology"/>
<reference evidence="3" key="1">
    <citation type="journal article" date="2014" name="Int. J. Syst. Evol. Microbiol.">
        <title>Complete genome sequence of Corynebacterium casei LMG S-19264T (=DSM 44701T), isolated from a smear-ripened cheese.</title>
        <authorList>
            <consortium name="US DOE Joint Genome Institute (JGI-PGF)"/>
            <person name="Walter F."/>
            <person name="Albersmeier A."/>
            <person name="Kalinowski J."/>
            <person name="Ruckert C."/>
        </authorList>
    </citation>
    <scope>NUCLEOTIDE SEQUENCE</scope>
    <source>
        <strain evidence="3">CGMCC 1.12181</strain>
    </source>
</reference>
<dbReference type="PANTHER" id="PTHR40606:SF1">
    <property type="entry name" value="UPF0339 PROTEIN YEGP"/>
    <property type="match status" value="1"/>
</dbReference>
<keyword evidence="4" id="KW-1185">Reference proteome</keyword>
<dbReference type="InterPro" id="IPR010879">
    <property type="entry name" value="DUF1508"/>
</dbReference>
<dbReference type="AlphaFoldDB" id="A0A917CYE3"/>
<dbReference type="EMBL" id="BMEO01000013">
    <property type="protein sequence ID" value="GGG00964.1"/>
    <property type="molecule type" value="Genomic_DNA"/>
</dbReference>
<dbReference type="InterPro" id="IPR036913">
    <property type="entry name" value="YegP-like_sf"/>
</dbReference>
<comment type="caution">
    <text evidence="3">The sequence shown here is derived from an EMBL/GenBank/DDBJ whole genome shotgun (WGS) entry which is preliminary data.</text>
</comment>
<dbReference type="Proteomes" id="UP000605253">
    <property type="component" value="Unassembled WGS sequence"/>
</dbReference>
<dbReference type="RefSeq" id="WP_188365882.1">
    <property type="nucleotide sequence ID" value="NZ_BAABJF010000031.1"/>
</dbReference>
<dbReference type="Pfam" id="PF07411">
    <property type="entry name" value="DUF1508"/>
    <property type="match status" value="2"/>
</dbReference>
<organism evidence="3 4">
    <name type="scientific">Marinicella pacifica</name>
    <dbReference type="NCBI Taxonomy" id="1171543"/>
    <lineage>
        <taxon>Bacteria</taxon>
        <taxon>Pseudomonadati</taxon>
        <taxon>Pseudomonadota</taxon>
        <taxon>Gammaproteobacteria</taxon>
        <taxon>Lysobacterales</taxon>
        <taxon>Marinicellaceae</taxon>
        <taxon>Marinicella</taxon>
    </lineage>
</organism>
<sequence length="113" mass="12249">MAGKFCITKGKDGKDYFVLKAGNGEVILQSQGYKSSDGCMNGIESVKKHAANEANFECREAKDGRMYFVLKASNGQEIGRSQMYKSESGCMNGIASVAKNAQDSSTVDEREDT</sequence>
<dbReference type="Gene3D" id="2.30.29.80">
    <property type="match status" value="1"/>
</dbReference>
<evidence type="ECO:0000259" key="2">
    <source>
        <dbReference type="Pfam" id="PF07411"/>
    </source>
</evidence>
<evidence type="ECO:0000313" key="4">
    <source>
        <dbReference type="Proteomes" id="UP000605253"/>
    </source>
</evidence>
<feature type="domain" description="DUF1508" evidence="2">
    <location>
        <begin position="11"/>
        <end position="56"/>
    </location>
</feature>
<gene>
    <name evidence="3" type="ORF">GCM10011365_22800</name>
</gene>
<dbReference type="InterPro" id="IPR051141">
    <property type="entry name" value="UPF0339_domain"/>
</dbReference>
<dbReference type="PANTHER" id="PTHR40606">
    <property type="match status" value="1"/>
</dbReference>
<evidence type="ECO:0000313" key="3">
    <source>
        <dbReference type="EMBL" id="GGG00964.1"/>
    </source>
</evidence>
<dbReference type="SUPFAM" id="SSF160113">
    <property type="entry name" value="YegP-like"/>
    <property type="match status" value="2"/>
</dbReference>
<accession>A0A917CYE3</accession>
<comment type="similarity">
    <text evidence="1">Belongs to the UPF0339 family. Duplicated subfamily.</text>
</comment>
<evidence type="ECO:0000256" key="1">
    <source>
        <dbReference type="ARBA" id="ARBA00007576"/>
    </source>
</evidence>